<evidence type="ECO:0000313" key="1">
    <source>
        <dbReference type="EMBL" id="JAD96477.1"/>
    </source>
</evidence>
<reference evidence="1" key="1">
    <citation type="submission" date="2014-09" db="EMBL/GenBank/DDBJ databases">
        <authorList>
            <person name="Magalhaes I.L.F."/>
            <person name="Oliveira U."/>
            <person name="Santos F.R."/>
            <person name="Vidigal T.H.D.A."/>
            <person name="Brescovit A.D."/>
            <person name="Santos A.J."/>
        </authorList>
    </citation>
    <scope>NUCLEOTIDE SEQUENCE</scope>
    <source>
        <tissue evidence="1">Shoot tissue taken approximately 20 cm above the soil surface</tissue>
    </source>
</reference>
<proteinExistence type="predicted"/>
<name>A0A0A9EKA0_ARUDO</name>
<reference evidence="1" key="2">
    <citation type="journal article" date="2015" name="Data Brief">
        <title>Shoot transcriptome of the giant reed, Arundo donax.</title>
        <authorList>
            <person name="Barrero R.A."/>
            <person name="Guerrero F.D."/>
            <person name="Moolhuijzen P."/>
            <person name="Goolsby J.A."/>
            <person name="Tidwell J."/>
            <person name="Bellgard S.E."/>
            <person name="Bellgard M.I."/>
        </authorList>
    </citation>
    <scope>NUCLEOTIDE SEQUENCE</scope>
    <source>
        <tissue evidence="1">Shoot tissue taken approximately 20 cm above the soil surface</tissue>
    </source>
</reference>
<protein>
    <submittedName>
        <fullName evidence="1">Uncharacterized protein</fullName>
    </submittedName>
</protein>
<dbReference type="EMBL" id="GBRH01201418">
    <property type="protein sequence ID" value="JAD96477.1"/>
    <property type="molecule type" value="Transcribed_RNA"/>
</dbReference>
<dbReference type="AlphaFoldDB" id="A0A0A9EKA0"/>
<accession>A0A0A9EKA0</accession>
<sequence>MMMDKLEVPRRKVRKDWYVGLNRILLTAPIQMFMTVQLRKRLLLRNLPQYIRTNLASKNLLMEPNQGVRREVSP</sequence>
<organism evidence="1">
    <name type="scientific">Arundo donax</name>
    <name type="common">Giant reed</name>
    <name type="synonym">Donax arundinaceus</name>
    <dbReference type="NCBI Taxonomy" id="35708"/>
    <lineage>
        <taxon>Eukaryota</taxon>
        <taxon>Viridiplantae</taxon>
        <taxon>Streptophyta</taxon>
        <taxon>Embryophyta</taxon>
        <taxon>Tracheophyta</taxon>
        <taxon>Spermatophyta</taxon>
        <taxon>Magnoliopsida</taxon>
        <taxon>Liliopsida</taxon>
        <taxon>Poales</taxon>
        <taxon>Poaceae</taxon>
        <taxon>PACMAD clade</taxon>
        <taxon>Arundinoideae</taxon>
        <taxon>Arundineae</taxon>
        <taxon>Arundo</taxon>
    </lineage>
</organism>